<proteinExistence type="predicted"/>
<dbReference type="EMBL" id="SOGJ01000030">
    <property type="protein sequence ID" value="TFC95893.1"/>
    <property type="molecule type" value="Genomic_DNA"/>
</dbReference>
<evidence type="ECO:0000313" key="2">
    <source>
        <dbReference type="Proteomes" id="UP000298355"/>
    </source>
</evidence>
<dbReference type="RefSeq" id="WP_134364413.1">
    <property type="nucleotide sequence ID" value="NZ_SOGJ01000030.1"/>
</dbReference>
<comment type="caution">
    <text evidence="1">The sequence shown here is derived from an EMBL/GenBank/DDBJ whole genome shotgun (WGS) entry which is preliminary data.</text>
</comment>
<organism evidence="1 2">
    <name type="scientific">Cryobacterium breve</name>
    <dbReference type="NCBI Taxonomy" id="1259258"/>
    <lineage>
        <taxon>Bacteria</taxon>
        <taxon>Bacillati</taxon>
        <taxon>Actinomycetota</taxon>
        <taxon>Actinomycetes</taxon>
        <taxon>Micrococcales</taxon>
        <taxon>Microbacteriaceae</taxon>
        <taxon>Cryobacterium</taxon>
    </lineage>
</organism>
<name>A0ABY2IVT9_9MICO</name>
<evidence type="ECO:0008006" key="3">
    <source>
        <dbReference type="Google" id="ProtNLM"/>
    </source>
</evidence>
<sequence>MLLPGIGSRVRDSGVWPFSNSVLRVAAELRAIPGVAAVGEPESRAGDLTFRNNVFFTVFEENTLSSTETTRLVDAISATLATAQGSTRFMVELDLGEISVGISPIAGLNADRLELASDLAQLDGVVRATVLWPDQNDDLIIDESNSSLNVWVQARAGSPLALLDLVRPYLGVTDPPQVTAVILGSNPVRERVYSWGAADDIEGGTRQLTVQGDDAALWHVIGQLENAEDVSGYIVHHSGAFIAFDEGVDVRDAISALSVPTEWQYIEALTPAGKDEWAQEHFNVRVETTPEGT</sequence>
<accession>A0ABY2IVT9</accession>
<gene>
    <name evidence="1" type="ORF">E3O65_14340</name>
</gene>
<evidence type="ECO:0000313" key="1">
    <source>
        <dbReference type="EMBL" id="TFC95893.1"/>
    </source>
</evidence>
<reference evidence="1 2" key="1">
    <citation type="submission" date="2019-03" db="EMBL/GenBank/DDBJ databases">
        <title>Genomics of glacier-inhabiting Cryobacterium strains.</title>
        <authorList>
            <person name="Liu Q."/>
            <person name="Xin Y.-H."/>
        </authorList>
    </citation>
    <scope>NUCLEOTIDE SEQUENCE [LARGE SCALE GENOMIC DNA]</scope>
    <source>
        <strain evidence="1 2">TMT4-23</strain>
    </source>
</reference>
<dbReference type="Proteomes" id="UP000298355">
    <property type="component" value="Unassembled WGS sequence"/>
</dbReference>
<protein>
    <recommendedName>
        <fullName evidence="3">DUF695 domain-containing protein</fullName>
    </recommendedName>
</protein>
<keyword evidence="2" id="KW-1185">Reference proteome</keyword>